<accession>A0A371HSN5</accession>
<dbReference type="Pfam" id="PF07727">
    <property type="entry name" value="RVT_2"/>
    <property type="match status" value="1"/>
</dbReference>
<dbReference type="Proteomes" id="UP000257109">
    <property type="component" value="Unassembled WGS sequence"/>
</dbReference>
<feature type="domain" description="Reverse transcriptase Ty1/copia-type" evidence="1">
    <location>
        <begin position="196"/>
        <end position="355"/>
    </location>
</feature>
<dbReference type="OrthoDB" id="8048545at2759"/>
<feature type="non-terminal residue" evidence="2">
    <location>
        <position position="489"/>
    </location>
</feature>
<keyword evidence="3" id="KW-1185">Reference proteome</keyword>
<gene>
    <name evidence="2" type="primary">GIP</name>
    <name evidence="2" type="ORF">CR513_10318</name>
</gene>
<reference evidence="2" key="1">
    <citation type="submission" date="2018-05" db="EMBL/GenBank/DDBJ databases">
        <title>Draft genome of Mucuna pruriens seed.</title>
        <authorList>
            <person name="Nnadi N.E."/>
            <person name="Vos R."/>
            <person name="Hasami M.H."/>
            <person name="Devisetty U.K."/>
            <person name="Aguiy J.C."/>
        </authorList>
    </citation>
    <scope>NUCLEOTIDE SEQUENCE [LARGE SCALE GENOMIC DNA]</scope>
    <source>
        <strain evidence="2">JCA_2017</strain>
    </source>
</reference>
<proteinExistence type="predicted"/>
<organism evidence="2 3">
    <name type="scientific">Mucuna pruriens</name>
    <name type="common">Velvet bean</name>
    <name type="synonym">Dolichos pruriens</name>
    <dbReference type="NCBI Taxonomy" id="157652"/>
    <lineage>
        <taxon>Eukaryota</taxon>
        <taxon>Viridiplantae</taxon>
        <taxon>Streptophyta</taxon>
        <taxon>Embryophyta</taxon>
        <taxon>Tracheophyta</taxon>
        <taxon>Spermatophyta</taxon>
        <taxon>Magnoliopsida</taxon>
        <taxon>eudicotyledons</taxon>
        <taxon>Gunneridae</taxon>
        <taxon>Pentapetalae</taxon>
        <taxon>rosids</taxon>
        <taxon>fabids</taxon>
        <taxon>Fabales</taxon>
        <taxon>Fabaceae</taxon>
        <taxon>Papilionoideae</taxon>
        <taxon>50 kb inversion clade</taxon>
        <taxon>NPAAA clade</taxon>
        <taxon>indigoferoid/millettioid clade</taxon>
        <taxon>Phaseoleae</taxon>
        <taxon>Mucuna</taxon>
    </lineage>
</organism>
<dbReference type="AlphaFoldDB" id="A0A371HSN5"/>
<sequence length="489" mass="57237">MKARRGSAYAVVDASPLSAARLIKEETPAPLVVELDLVGGSSSVVEASFAKGSVSKRATETSYELWKGRQPNISYFHPFGYECFILNSKDYLGKFDPKSDNGIFFKYFETSKAYKDQAQVSLLFELKSKTVEEDLMDDGWIKFQKNEVWKLVALPKDRFIIGTKWVFRNKLNENGKVVRNKKSFTSYYHFQLINHIRLHQMDVKNAFLNGIINEEVYVKQTPNFESDYFPDHVFKLKKSLDDLKQEPNAWYEKLRYFLMENGFSRGKVDTTLFHKNYGSYFIIVQIYIDDIIYGATDDSMWRILWAYVKRIRNEHDEGIEIKQTINGIYIHQIKYVEELLKKFKLDDCKNMSTLMHPTSALNLDDFDKKVDRITYRGQISCLVYVCRHTFNLILEKLISQLKWIFRYLKGTTNLGNKIERKNTNGCYHFVGVNLKHNTLLLLVATHNCSRSSINLNNTTSMRVLSFYFKEIFDIKFINTKLVDIHKIPY</sequence>
<name>A0A371HSN5_MUCPR</name>
<evidence type="ECO:0000313" key="2">
    <source>
        <dbReference type="EMBL" id="RDY05795.1"/>
    </source>
</evidence>
<protein>
    <submittedName>
        <fullName evidence="2">Copia protein</fullName>
    </submittedName>
</protein>
<dbReference type="InterPro" id="IPR013103">
    <property type="entry name" value="RVT_2"/>
</dbReference>
<dbReference type="STRING" id="157652.A0A371HSN5"/>
<evidence type="ECO:0000313" key="3">
    <source>
        <dbReference type="Proteomes" id="UP000257109"/>
    </source>
</evidence>
<evidence type="ECO:0000259" key="1">
    <source>
        <dbReference type="Pfam" id="PF07727"/>
    </source>
</evidence>
<dbReference type="EMBL" id="QJKJ01001812">
    <property type="protein sequence ID" value="RDY05795.1"/>
    <property type="molecule type" value="Genomic_DNA"/>
</dbReference>
<comment type="caution">
    <text evidence="2">The sequence shown here is derived from an EMBL/GenBank/DDBJ whole genome shotgun (WGS) entry which is preliminary data.</text>
</comment>